<dbReference type="Gene3D" id="2.40.160.60">
    <property type="entry name" value="Outer membrane protein transport protein (OMPP1/FadL/TodX)"/>
    <property type="match status" value="1"/>
</dbReference>
<evidence type="ECO:0000256" key="3">
    <source>
        <dbReference type="ARBA" id="ARBA00022452"/>
    </source>
</evidence>
<evidence type="ECO:0000256" key="7">
    <source>
        <dbReference type="ARBA" id="ARBA00023237"/>
    </source>
</evidence>
<dbReference type="Pfam" id="PF03349">
    <property type="entry name" value="Toluene_X"/>
    <property type="match status" value="1"/>
</dbReference>
<evidence type="ECO:0000313" key="8">
    <source>
        <dbReference type="EMBL" id="MDT0686250.1"/>
    </source>
</evidence>
<keyword evidence="7" id="KW-0998">Cell outer membrane</keyword>
<evidence type="ECO:0000256" key="2">
    <source>
        <dbReference type="ARBA" id="ARBA00008163"/>
    </source>
</evidence>
<dbReference type="Proteomes" id="UP001253848">
    <property type="component" value="Unassembled WGS sequence"/>
</dbReference>
<accession>A0ABU3DRA9</accession>
<name>A0ABU3DRA9_9FLAO</name>
<gene>
    <name evidence="8" type="ORF">RM541_07730</name>
</gene>
<keyword evidence="9" id="KW-1185">Reference proteome</keyword>
<organism evidence="8 9">
    <name type="scientific">Autumnicola psychrophila</name>
    <dbReference type="NCBI Taxonomy" id="3075592"/>
    <lineage>
        <taxon>Bacteria</taxon>
        <taxon>Pseudomonadati</taxon>
        <taxon>Bacteroidota</taxon>
        <taxon>Flavobacteriia</taxon>
        <taxon>Flavobacteriales</taxon>
        <taxon>Flavobacteriaceae</taxon>
        <taxon>Autumnicola</taxon>
    </lineage>
</organism>
<comment type="caution">
    <text evidence="8">The sequence shown here is derived from an EMBL/GenBank/DDBJ whole genome shotgun (WGS) entry which is preliminary data.</text>
</comment>
<dbReference type="InterPro" id="IPR005017">
    <property type="entry name" value="OMPP1/FadL/TodX"/>
</dbReference>
<comment type="similarity">
    <text evidence="2">Belongs to the OmpP1/FadL family.</text>
</comment>
<keyword evidence="4" id="KW-0812">Transmembrane</keyword>
<evidence type="ECO:0000256" key="5">
    <source>
        <dbReference type="ARBA" id="ARBA00022729"/>
    </source>
</evidence>
<evidence type="ECO:0000256" key="4">
    <source>
        <dbReference type="ARBA" id="ARBA00022692"/>
    </source>
</evidence>
<comment type="subcellular location">
    <subcellularLocation>
        <location evidence="1">Cell outer membrane</location>
        <topology evidence="1">Multi-pass membrane protein</topology>
    </subcellularLocation>
</comment>
<dbReference type="PANTHER" id="PTHR35093">
    <property type="entry name" value="OUTER MEMBRANE PROTEIN NMB0088-RELATED"/>
    <property type="match status" value="1"/>
</dbReference>
<reference evidence="8 9" key="1">
    <citation type="submission" date="2023-09" db="EMBL/GenBank/DDBJ databases">
        <authorList>
            <person name="Rey-Velasco X."/>
        </authorList>
    </citation>
    <scope>NUCLEOTIDE SEQUENCE [LARGE SCALE GENOMIC DNA]</scope>
    <source>
        <strain evidence="8 9">F225</strain>
    </source>
</reference>
<evidence type="ECO:0000256" key="1">
    <source>
        <dbReference type="ARBA" id="ARBA00004571"/>
    </source>
</evidence>
<dbReference type="PANTHER" id="PTHR35093:SF8">
    <property type="entry name" value="OUTER MEMBRANE PROTEIN NMB0088-RELATED"/>
    <property type="match status" value="1"/>
</dbReference>
<evidence type="ECO:0000313" key="9">
    <source>
        <dbReference type="Proteomes" id="UP001253848"/>
    </source>
</evidence>
<keyword evidence="6" id="KW-0472">Membrane</keyword>
<proteinExistence type="inferred from homology"/>
<protein>
    <submittedName>
        <fullName evidence="8">Outer membrane protein transport protein</fullName>
    </submittedName>
</protein>
<dbReference type="RefSeq" id="WP_311499646.1">
    <property type="nucleotide sequence ID" value="NZ_JAVRHN010000005.1"/>
</dbReference>
<evidence type="ECO:0000256" key="6">
    <source>
        <dbReference type="ARBA" id="ARBA00023136"/>
    </source>
</evidence>
<dbReference type="SUPFAM" id="SSF56935">
    <property type="entry name" value="Porins"/>
    <property type="match status" value="1"/>
</dbReference>
<dbReference type="EMBL" id="JAVRHN010000005">
    <property type="protein sequence ID" value="MDT0686250.1"/>
    <property type="molecule type" value="Genomic_DNA"/>
</dbReference>
<keyword evidence="5" id="KW-0732">Signal</keyword>
<sequence>MKKIFLLVLCGLTSAAIYAGGYRVSLQGQRSLAMGHTGVAMVNNAELAFFNPAGLVYLENKINVAVGASAVFSNVIWQNEEFGQMAETDSPVGTPFYAYFSYRANDWLTLGLSAYTPYGSSVEWPDDWAGSHLVNNIDLQAIYIQPLASVKISEKLSIGGGPIYVNGSVNFNRNLNRTLTDVEGNRANVTVDASGVSAWGWSLGGMYSPTENLRFGVNYRSEIIMEAEGGDADFQNIPNSPRTPFVDTQFDAALPLPAELTVGASYQFDKWTVAVDYNRNYWDVYNSLDIDFANTTIPDSENLRNYKNASIYRFGLQYLANETFTLRAGYYFDESPVQSGYFAPETPRNDSNNFTGGLSININDRFAIDASFLYSRFNEIDETYDHYTEGEGEQEVEVPFGGTFKSSAFVPGLGLTIKI</sequence>
<keyword evidence="3" id="KW-1134">Transmembrane beta strand</keyword>